<dbReference type="Gene3D" id="1.10.10.10">
    <property type="entry name" value="Winged helix-like DNA-binding domain superfamily/Winged helix DNA-binding domain"/>
    <property type="match status" value="1"/>
</dbReference>
<keyword evidence="2" id="KW-0805">Transcription regulation</keyword>
<feature type="domain" description="RNA polymerase sigma-70 region 2" evidence="5">
    <location>
        <begin position="26"/>
        <end position="92"/>
    </location>
</feature>
<comment type="caution">
    <text evidence="7">The sequence shown here is derived from an EMBL/GenBank/DDBJ whole genome shotgun (WGS) entry which is preliminary data.</text>
</comment>
<comment type="similarity">
    <text evidence="1">Belongs to the sigma-70 factor family. ECF subfamily.</text>
</comment>
<dbReference type="EMBL" id="JAATJH010000001">
    <property type="protein sequence ID" value="NJC25255.1"/>
    <property type="molecule type" value="Genomic_DNA"/>
</dbReference>
<evidence type="ECO:0000313" key="7">
    <source>
        <dbReference type="EMBL" id="NJC25255.1"/>
    </source>
</evidence>
<dbReference type="SUPFAM" id="SSF88946">
    <property type="entry name" value="Sigma2 domain of RNA polymerase sigma factors"/>
    <property type="match status" value="1"/>
</dbReference>
<keyword evidence="3" id="KW-0731">Sigma factor</keyword>
<dbReference type="CDD" id="cd06171">
    <property type="entry name" value="Sigma70_r4"/>
    <property type="match status" value="1"/>
</dbReference>
<dbReference type="InterPro" id="IPR013325">
    <property type="entry name" value="RNA_pol_sigma_r2"/>
</dbReference>
<dbReference type="Gene3D" id="1.10.1740.10">
    <property type="match status" value="1"/>
</dbReference>
<dbReference type="InterPro" id="IPR014284">
    <property type="entry name" value="RNA_pol_sigma-70_dom"/>
</dbReference>
<keyword evidence="4" id="KW-0804">Transcription</keyword>
<dbReference type="InterPro" id="IPR036388">
    <property type="entry name" value="WH-like_DNA-bd_sf"/>
</dbReference>
<name>A0ABX0X7Q7_9BACT</name>
<dbReference type="InterPro" id="IPR013324">
    <property type="entry name" value="RNA_pol_sigma_r3/r4-like"/>
</dbReference>
<sequence length="184" mass="21189">MYTPKSSDETLRQGCLAGDRRAREHFYRRYYGKLVGIPRRYLDNKEDADQVLNQAFLRIFQSLDQYRDEGAFAGWLSTIVFRTTMSHLRSQKNHGMTVSIDDAFHHPPTSGGIEEAHDVEAIYAEIAKLPSALRSVFSLYVIDDFSHEEIGKILGISVNNSRWRLNQARTKLRITLRPNKEKTA</sequence>
<dbReference type="PANTHER" id="PTHR43133:SF46">
    <property type="entry name" value="RNA POLYMERASE SIGMA-70 FACTOR ECF SUBFAMILY"/>
    <property type="match status" value="1"/>
</dbReference>
<dbReference type="InterPro" id="IPR007627">
    <property type="entry name" value="RNA_pol_sigma70_r2"/>
</dbReference>
<evidence type="ECO:0000256" key="4">
    <source>
        <dbReference type="ARBA" id="ARBA00023163"/>
    </source>
</evidence>
<accession>A0ABX0X7Q7</accession>
<gene>
    <name evidence="7" type="ORF">GGR27_000736</name>
</gene>
<dbReference type="SUPFAM" id="SSF88659">
    <property type="entry name" value="Sigma3 and sigma4 domains of RNA polymerase sigma factors"/>
    <property type="match status" value="1"/>
</dbReference>
<protein>
    <submittedName>
        <fullName evidence="7">RNA polymerase sigma-70 factor (ECF subfamily)</fullName>
    </submittedName>
</protein>
<evidence type="ECO:0000259" key="5">
    <source>
        <dbReference type="Pfam" id="PF04542"/>
    </source>
</evidence>
<dbReference type="RefSeq" id="WP_168036017.1">
    <property type="nucleotide sequence ID" value="NZ_JAATJH010000001.1"/>
</dbReference>
<dbReference type="InterPro" id="IPR039425">
    <property type="entry name" value="RNA_pol_sigma-70-like"/>
</dbReference>
<dbReference type="InterPro" id="IPR013249">
    <property type="entry name" value="RNA_pol_sigma70_r4_t2"/>
</dbReference>
<organism evidence="7 8">
    <name type="scientific">Neolewinella antarctica</name>
    <dbReference type="NCBI Taxonomy" id="442734"/>
    <lineage>
        <taxon>Bacteria</taxon>
        <taxon>Pseudomonadati</taxon>
        <taxon>Bacteroidota</taxon>
        <taxon>Saprospiria</taxon>
        <taxon>Saprospirales</taxon>
        <taxon>Lewinellaceae</taxon>
        <taxon>Neolewinella</taxon>
    </lineage>
</organism>
<proteinExistence type="inferred from homology"/>
<evidence type="ECO:0000256" key="1">
    <source>
        <dbReference type="ARBA" id="ARBA00010641"/>
    </source>
</evidence>
<dbReference type="Pfam" id="PF08281">
    <property type="entry name" value="Sigma70_r4_2"/>
    <property type="match status" value="1"/>
</dbReference>
<feature type="domain" description="RNA polymerase sigma factor 70 region 4 type 2" evidence="6">
    <location>
        <begin position="120"/>
        <end position="172"/>
    </location>
</feature>
<keyword evidence="8" id="KW-1185">Reference proteome</keyword>
<dbReference type="NCBIfam" id="TIGR02937">
    <property type="entry name" value="sigma70-ECF"/>
    <property type="match status" value="1"/>
</dbReference>
<evidence type="ECO:0000256" key="3">
    <source>
        <dbReference type="ARBA" id="ARBA00023082"/>
    </source>
</evidence>
<dbReference type="Pfam" id="PF04542">
    <property type="entry name" value="Sigma70_r2"/>
    <property type="match status" value="1"/>
</dbReference>
<evidence type="ECO:0000259" key="6">
    <source>
        <dbReference type="Pfam" id="PF08281"/>
    </source>
</evidence>
<evidence type="ECO:0000256" key="2">
    <source>
        <dbReference type="ARBA" id="ARBA00023015"/>
    </source>
</evidence>
<reference evidence="7 8" key="1">
    <citation type="submission" date="2020-03" db="EMBL/GenBank/DDBJ databases">
        <title>Genomic Encyclopedia of Type Strains, Phase IV (KMG-IV): sequencing the most valuable type-strain genomes for metagenomic binning, comparative biology and taxonomic classification.</title>
        <authorList>
            <person name="Goeker M."/>
        </authorList>
    </citation>
    <scope>NUCLEOTIDE SEQUENCE [LARGE SCALE GENOMIC DNA]</scope>
    <source>
        <strain evidence="7 8">DSM 105096</strain>
    </source>
</reference>
<dbReference type="PANTHER" id="PTHR43133">
    <property type="entry name" value="RNA POLYMERASE ECF-TYPE SIGMA FACTO"/>
    <property type="match status" value="1"/>
</dbReference>
<dbReference type="Proteomes" id="UP000770785">
    <property type="component" value="Unassembled WGS sequence"/>
</dbReference>
<evidence type="ECO:0000313" key="8">
    <source>
        <dbReference type="Proteomes" id="UP000770785"/>
    </source>
</evidence>